<comment type="similarity">
    <text evidence="2 7">Belongs to the pseudouridine synthase RluA family.</text>
</comment>
<dbReference type="NCBIfam" id="TIGR00005">
    <property type="entry name" value="rluA_subfam"/>
    <property type="match status" value="1"/>
</dbReference>
<dbReference type="SUPFAM" id="SSF55174">
    <property type="entry name" value="Alpha-L RNA-binding motif"/>
    <property type="match status" value="1"/>
</dbReference>
<dbReference type="PROSITE" id="PS50889">
    <property type="entry name" value="S4"/>
    <property type="match status" value="1"/>
</dbReference>
<gene>
    <name evidence="9" type="primary">rluD1</name>
    <name evidence="9" type="ORF">HVS_09500</name>
</gene>
<dbReference type="InterPro" id="IPR020103">
    <property type="entry name" value="PsdUridine_synth_cat_dom_sf"/>
</dbReference>
<protein>
    <recommendedName>
        <fullName evidence="7">Pseudouridine synthase</fullName>
        <ecNumber evidence="7">5.4.99.-</ecNumber>
    </recommendedName>
</protein>
<evidence type="ECO:0000256" key="1">
    <source>
        <dbReference type="ARBA" id="ARBA00000073"/>
    </source>
</evidence>
<dbReference type="InterPro" id="IPR006145">
    <property type="entry name" value="PsdUridine_synth_RsuA/RluA"/>
</dbReference>
<dbReference type="EMBL" id="CP025197">
    <property type="protein sequence ID" value="AUG57802.1"/>
    <property type="molecule type" value="Genomic_DNA"/>
</dbReference>
<dbReference type="InterPro" id="IPR036986">
    <property type="entry name" value="S4_RNA-bd_sf"/>
</dbReference>
<feature type="domain" description="RNA-binding S4" evidence="8">
    <location>
        <begin position="13"/>
        <end position="77"/>
    </location>
</feature>
<dbReference type="GO" id="GO:0120159">
    <property type="term" value="F:rRNA pseudouridine synthase activity"/>
    <property type="evidence" value="ECO:0007669"/>
    <property type="project" value="UniProtKB-ARBA"/>
</dbReference>
<sequence length="302" mass="34442">MEEKVFYSEENGIRIDVWLSEKIGDLSRSYIQKLLKDKNVLVNGNAVKANYKIAEGDQVTVKIPKEKEPEIVAEDIEIQILYEDEDILVVNKPKGMVVHPAAGNYSGTLVNALMAYCGENLSDINGIMRLGIVHRIDKDTSGILLVAKNNTSHEILTERFKNHDIKRVYETVVHGVLREDFGKIDAPIGRHPVYRKKMAVNTKNGKRAVTHFKVIERFDNATYVKVTLETGRTHQIRVHMSHIGHPVIGDEVYGRKKEKYRIEGQALHAKVLGFVHPLKNKYMEFEAPLPEYFCELLKKIRG</sequence>
<dbReference type="Pfam" id="PF00849">
    <property type="entry name" value="PseudoU_synth_2"/>
    <property type="match status" value="1"/>
</dbReference>
<comment type="function">
    <text evidence="7">Responsible for synthesis of pseudouridine from uracil.</text>
</comment>
<evidence type="ECO:0000259" key="8">
    <source>
        <dbReference type="SMART" id="SM00363"/>
    </source>
</evidence>
<dbReference type="CDD" id="cd02869">
    <property type="entry name" value="PseudoU_synth_RluA_like"/>
    <property type="match status" value="1"/>
</dbReference>
<dbReference type="PROSITE" id="PS01129">
    <property type="entry name" value="PSI_RLU"/>
    <property type="match status" value="1"/>
</dbReference>
<keyword evidence="3 6" id="KW-0694">RNA-binding</keyword>
<dbReference type="Gene3D" id="3.10.290.10">
    <property type="entry name" value="RNA-binding S4 domain"/>
    <property type="match status" value="1"/>
</dbReference>
<evidence type="ECO:0000256" key="2">
    <source>
        <dbReference type="ARBA" id="ARBA00010876"/>
    </source>
</evidence>
<evidence type="ECO:0000256" key="3">
    <source>
        <dbReference type="ARBA" id="ARBA00022884"/>
    </source>
</evidence>
<organism evidence="9 10">
    <name type="scientific">Acetivibrio saccincola</name>
    <dbReference type="NCBI Taxonomy" id="1677857"/>
    <lineage>
        <taxon>Bacteria</taxon>
        <taxon>Bacillati</taxon>
        <taxon>Bacillota</taxon>
        <taxon>Clostridia</taxon>
        <taxon>Eubacteriales</taxon>
        <taxon>Oscillospiraceae</taxon>
        <taxon>Acetivibrio</taxon>
    </lineage>
</organism>
<dbReference type="SUPFAM" id="SSF55120">
    <property type="entry name" value="Pseudouridine synthase"/>
    <property type="match status" value="1"/>
</dbReference>
<dbReference type="KEGG" id="hsc:HVS_09500"/>
<dbReference type="GO" id="GO:0003723">
    <property type="term" value="F:RNA binding"/>
    <property type="evidence" value="ECO:0007669"/>
    <property type="project" value="UniProtKB-KW"/>
</dbReference>
<dbReference type="FunFam" id="3.30.2350.10:FF:000006">
    <property type="entry name" value="Pseudouridine synthase"/>
    <property type="match status" value="1"/>
</dbReference>
<evidence type="ECO:0000256" key="4">
    <source>
        <dbReference type="ARBA" id="ARBA00023235"/>
    </source>
</evidence>
<keyword evidence="4 7" id="KW-0413">Isomerase</keyword>
<dbReference type="EC" id="5.4.99.-" evidence="7"/>
<evidence type="ECO:0000256" key="5">
    <source>
        <dbReference type="PIRSR" id="PIRSR606225-1"/>
    </source>
</evidence>
<proteinExistence type="inferred from homology"/>
<name>A0A2K9E236_9FIRM</name>
<keyword evidence="10" id="KW-1185">Reference proteome</keyword>
<dbReference type="InterPro" id="IPR002942">
    <property type="entry name" value="S4_RNA-bd"/>
</dbReference>
<feature type="active site" evidence="5">
    <location>
        <position position="137"/>
    </location>
</feature>
<dbReference type="Proteomes" id="UP000233534">
    <property type="component" value="Chromosome"/>
</dbReference>
<dbReference type="PANTHER" id="PTHR21600:SF44">
    <property type="entry name" value="RIBOSOMAL LARGE SUBUNIT PSEUDOURIDINE SYNTHASE D"/>
    <property type="match status" value="1"/>
</dbReference>
<evidence type="ECO:0000313" key="9">
    <source>
        <dbReference type="EMBL" id="AUG57802.1"/>
    </source>
</evidence>
<evidence type="ECO:0000313" key="10">
    <source>
        <dbReference type="Proteomes" id="UP000233534"/>
    </source>
</evidence>
<evidence type="ECO:0000256" key="7">
    <source>
        <dbReference type="RuleBase" id="RU362028"/>
    </source>
</evidence>
<dbReference type="SMART" id="SM00363">
    <property type="entry name" value="S4"/>
    <property type="match status" value="1"/>
</dbReference>
<dbReference type="RefSeq" id="WP_101301582.1">
    <property type="nucleotide sequence ID" value="NZ_CP025197.1"/>
</dbReference>
<reference evidence="9 10" key="1">
    <citation type="submission" date="2017-12" db="EMBL/GenBank/DDBJ databases">
        <title>Complete genome sequence of Herbivorax saccincola GGR1, a novel Cellulosome-producing hydrolytic bacterium in a thermophilic biogas plant, established by Illumina and Nanopore MinION sequencing.</title>
        <authorList>
            <person name="Pechtl A."/>
            <person name="Ruckert C."/>
            <person name="Koeck D.E."/>
            <person name="Maus I."/>
            <person name="Winkler A."/>
            <person name="Kalinowski J."/>
            <person name="Puhler A."/>
            <person name="Schwarz W.W."/>
            <person name="Zverlov V.V."/>
            <person name="Schluter A."/>
            <person name="Liebl W."/>
        </authorList>
    </citation>
    <scope>NUCLEOTIDE SEQUENCE [LARGE SCALE GENOMIC DNA]</scope>
    <source>
        <strain evidence="10">SR1</strain>
    </source>
</reference>
<dbReference type="InterPro" id="IPR050188">
    <property type="entry name" value="RluA_PseudoU_synthase"/>
</dbReference>
<dbReference type="AlphaFoldDB" id="A0A2K9E236"/>
<accession>A0A2K9E236</accession>
<evidence type="ECO:0000256" key="6">
    <source>
        <dbReference type="PROSITE-ProRule" id="PRU00182"/>
    </source>
</evidence>
<dbReference type="Gene3D" id="3.30.2350.10">
    <property type="entry name" value="Pseudouridine synthase"/>
    <property type="match status" value="1"/>
</dbReference>
<dbReference type="GO" id="GO:0000455">
    <property type="term" value="P:enzyme-directed rRNA pseudouridine synthesis"/>
    <property type="evidence" value="ECO:0007669"/>
    <property type="project" value="TreeGrafter"/>
</dbReference>
<dbReference type="Pfam" id="PF01479">
    <property type="entry name" value="S4"/>
    <property type="match status" value="1"/>
</dbReference>
<comment type="catalytic activity">
    <reaction evidence="1 7">
        <text>a uridine in RNA = a pseudouridine in RNA</text>
        <dbReference type="Rhea" id="RHEA:48348"/>
        <dbReference type="Rhea" id="RHEA-COMP:12068"/>
        <dbReference type="Rhea" id="RHEA-COMP:12069"/>
        <dbReference type="ChEBI" id="CHEBI:65314"/>
        <dbReference type="ChEBI" id="CHEBI:65315"/>
    </reaction>
</comment>
<dbReference type="InterPro" id="IPR006224">
    <property type="entry name" value="PsdUridine_synth_RluA-like_CS"/>
</dbReference>
<dbReference type="CDD" id="cd00165">
    <property type="entry name" value="S4"/>
    <property type="match status" value="1"/>
</dbReference>
<dbReference type="InterPro" id="IPR006225">
    <property type="entry name" value="PsdUridine_synth_RluC/D"/>
</dbReference>
<dbReference type="PANTHER" id="PTHR21600">
    <property type="entry name" value="MITOCHONDRIAL RNA PSEUDOURIDINE SYNTHASE"/>
    <property type="match status" value="1"/>
</dbReference>